<dbReference type="Proteomes" id="UP000237082">
    <property type="component" value="Unassembled WGS sequence"/>
</dbReference>
<keyword evidence="2" id="KW-1185">Reference proteome</keyword>
<protein>
    <submittedName>
        <fullName evidence="1">Uncharacterized protein</fullName>
    </submittedName>
</protein>
<reference evidence="2" key="1">
    <citation type="submission" date="2018-02" db="EMBL/GenBank/DDBJ databases">
        <authorList>
            <person name="O'Hara-Hanley K."/>
            <person name="Soby S."/>
        </authorList>
    </citation>
    <scope>NUCLEOTIDE SEQUENCE [LARGE SCALE GENOMIC DNA]</scope>
    <source>
        <strain evidence="2">MWU14-2602</strain>
    </source>
</reference>
<evidence type="ECO:0000313" key="1">
    <source>
        <dbReference type="EMBL" id="POZ62663.1"/>
    </source>
</evidence>
<accession>A0A2S5DHV6</accession>
<dbReference type="EMBL" id="PQWB01000026">
    <property type="protein sequence ID" value="POZ62663.1"/>
    <property type="molecule type" value="Genomic_DNA"/>
</dbReference>
<proteinExistence type="predicted"/>
<gene>
    <name evidence="1" type="ORF">C2I19_07400</name>
</gene>
<comment type="caution">
    <text evidence="1">The sequence shown here is derived from an EMBL/GenBank/DDBJ whole genome shotgun (WGS) entry which is preliminary data.</text>
</comment>
<dbReference type="AlphaFoldDB" id="A0A2S5DHV6"/>
<dbReference type="OrthoDB" id="8591455at2"/>
<name>A0A2S5DHV6_9NEIS</name>
<organism evidence="1 2">
    <name type="scientific">Chromobacterium alticapitis</name>
    <dbReference type="NCBI Taxonomy" id="2073169"/>
    <lineage>
        <taxon>Bacteria</taxon>
        <taxon>Pseudomonadati</taxon>
        <taxon>Pseudomonadota</taxon>
        <taxon>Betaproteobacteria</taxon>
        <taxon>Neisseriales</taxon>
        <taxon>Chromobacteriaceae</taxon>
        <taxon>Chromobacterium</taxon>
    </lineage>
</organism>
<sequence>MSISQTAQISLASAALLNGGTVPSPVVQNGNATAALASEAAQLAQESSAVVTLGGGVGDNFATYDATGLLNSFASAGTLQGAALSPDSGVSAQDSTNQQIVSQNLGGASGAGSDLNGDWATILKQNPALAGEAVADSFNGSIVDTIA</sequence>
<dbReference type="RefSeq" id="WP_103902066.1">
    <property type="nucleotide sequence ID" value="NZ_PQWB01000026.1"/>
</dbReference>
<evidence type="ECO:0000313" key="2">
    <source>
        <dbReference type="Proteomes" id="UP000237082"/>
    </source>
</evidence>